<dbReference type="AlphaFoldDB" id="T2IMQ6"/>
<reference evidence="1 2" key="1">
    <citation type="submission" date="2013-01" db="EMBL/GenBank/DDBJ databases">
        <authorList>
            <person name="Bench S."/>
        </authorList>
    </citation>
    <scope>NUCLEOTIDE SEQUENCE [LARGE SCALE GENOMIC DNA]</scope>
    <source>
        <strain evidence="1 2">WH 0005</strain>
    </source>
</reference>
<dbReference type="RefSeq" id="WP_021832394.1">
    <property type="nucleotide sequence ID" value="NZ_CAQL01000136.1"/>
</dbReference>
<dbReference type="Proteomes" id="UP000017981">
    <property type="component" value="Unassembled WGS sequence"/>
</dbReference>
<protein>
    <submittedName>
        <fullName evidence="1">Uncharacterized protein</fullName>
    </submittedName>
</protein>
<organism evidence="1 2">
    <name type="scientific">Crocosphaera watsonii WH 0005</name>
    <dbReference type="NCBI Taxonomy" id="423472"/>
    <lineage>
        <taxon>Bacteria</taxon>
        <taxon>Bacillati</taxon>
        <taxon>Cyanobacteriota</taxon>
        <taxon>Cyanophyceae</taxon>
        <taxon>Oscillatoriophycideae</taxon>
        <taxon>Chroococcales</taxon>
        <taxon>Aphanothecaceae</taxon>
        <taxon>Crocosphaera</taxon>
    </lineage>
</organism>
<name>T2IMQ6_CROWT</name>
<evidence type="ECO:0000313" key="1">
    <source>
        <dbReference type="EMBL" id="CCQ54323.1"/>
    </source>
</evidence>
<sequence length="140" mass="15872">MKALIRKPDNLLAYVTTATFFFSMTLSSSASTTSLKKYENINLKQFNECIKPPTSNGSEQGWADYHGENQGKVELKVRNQPMISDGTIAATLDYKFEPSEEVLTLEIKRKTKFMFGMIQASDEQIWEGFDGLVKQCRKLS</sequence>
<evidence type="ECO:0000313" key="2">
    <source>
        <dbReference type="Proteomes" id="UP000017981"/>
    </source>
</evidence>
<dbReference type="GeneID" id="88764049"/>
<reference evidence="1 2" key="2">
    <citation type="submission" date="2013-09" db="EMBL/GenBank/DDBJ databases">
        <title>Whole genome comparison of six Crocosphaera watsonii strains with differing phenotypes.</title>
        <authorList>
            <person name="Bench S.R."/>
            <person name="Heller P."/>
            <person name="Frank I."/>
            <person name="Arciniega M."/>
            <person name="Shilova I.N."/>
            <person name="Zehr J.P."/>
        </authorList>
    </citation>
    <scope>NUCLEOTIDE SEQUENCE [LARGE SCALE GENOMIC DNA]</scope>
    <source>
        <strain evidence="1 2">WH 0005</strain>
    </source>
</reference>
<comment type="caution">
    <text evidence="1">The sequence shown here is derived from an EMBL/GenBank/DDBJ whole genome shotgun (WGS) entry which is preliminary data.</text>
</comment>
<accession>T2IMQ6</accession>
<dbReference type="EMBL" id="CAQL01000136">
    <property type="protein sequence ID" value="CCQ54323.1"/>
    <property type="molecule type" value="Genomic_DNA"/>
</dbReference>
<gene>
    <name evidence="1" type="ORF">CWATWH0005_749</name>
</gene>
<proteinExistence type="predicted"/>